<organism evidence="11 12">
    <name type="scientific">Jiangella asiatica</name>
    <dbReference type="NCBI Taxonomy" id="2530372"/>
    <lineage>
        <taxon>Bacteria</taxon>
        <taxon>Bacillati</taxon>
        <taxon>Actinomycetota</taxon>
        <taxon>Actinomycetes</taxon>
        <taxon>Jiangellales</taxon>
        <taxon>Jiangellaceae</taxon>
        <taxon>Jiangella</taxon>
    </lineage>
</organism>
<keyword evidence="4" id="KW-1003">Cell membrane</keyword>
<dbReference type="InterPro" id="IPR010065">
    <property type="entry name" value="AA_ABC_transptr_permease_3TM"/>
</dbReference>
<keyword evidence="7 9" id="KW-1133">Transmembrane helix</keyword>
<evidence type="ECO:0000256" key="7">
    <source>
        <dbReference type="ARBA" id="ARBA00022989"/>
    </source>
</evidence>
<evidence type="ECO:0000256" key="5">
    <source>
        <dbReference type="ARBA" id="ARBA00022692"/>
    </source>
</evidence>
<dbReference type="SUPFAM" id="SSF161098">
    <property type="entry name" value="MetI-like"/>
    <property type="match status" value="1"/>
</dbReference>
<proteinExistence type="inferred from homology"/>
<keyword evidence="8 9" id="KW-0472">Membrane</keyword>
<evidence type="ECO:0000256" key="8">
    <source>
        <dbReference type="ARBA" id="ARBA00023136"/>
    </source>
</evidence>
<accession>A0A4R5D559</accession>
<feature type="domain" description="ABC transmembrane type-1" evidence="10">
    <location>
        <begin position="23"/>
        <end position="211"/>
    </location>
</feature>
<dbReference type="Proteomes" id="UP000294739">
    <property type="component" value="Unassembled WGS sequence"/>
</dbReference>
<feature type="transmembrane region" description="Helical" evidence="9">
    <location>
        <begin position="20"/>
        <end position="46"/>
    </location>
</feature>
<evidence type="ECO:0000256" key="4">
    <source>
        <dbReference type="ARBA" id="ARBA00022475"/>
    </source>
</evidence>
<evidence type="ECO:0000256" key="6">
    <source>
        <dbReference type="ARBA" id="ARBA00022970"/>
    </source>
</evidence>
<keyword evidence="6" id="KW-0029">Amino-acid transport</keyword>
<evidence type="ECO:0000256" key="9">
    <source>
        <dbReference type="RuleBase" id="RU363032"/>
    </source>
</evidence>
<dbReference type="PANTHER" id="PTHR30614:SF20">
    <property type="entry name" value="GLUTAMINE TRANSPORT SYSTEM PERMEASE PROTEIN GLNP"/>
    <property type="match status" value="1"/>
</dbReference>
<feature type="transmembrane region" description="Helical" evidence="9">
    <location>
        <begin position="76"/>
        <end position="103"/>
    </location>
</feature>
<keyword evidence="5 9" id="KW-0812">Transmembrane</keyword>
<comment type="caution">
    <text evidence="11">The sequence shown here is derived from an EMBL/GenBank/DDBJ whole genome shotgun (WGS) entry which is preliminary data.</text>
</comment>
<gene>
    <name evidence="11" type="ORF">E1269_17255</name>
</gene>
<dbReference type="PROSITE" id="PS50928">
    <property type="entry name" value="ABC_TM1"/>
    <property type="match status" value="1"/>
</dbReference>
<dbReference type="CDD" id="cd06261">
    <property type="entry name" value="TM_PBP2"/>
    <property type="match status" value="1"/>
</dbReference>
<reference evidence="11 12" key="1">
    <citation type="submission" date="2019-03" db="EMBL/GenBank/DDBJ databases">
        <title>Draft genome sequences of novel Actinobacteria.</title>
        <authorList>
            <person name="Sahin N."/>
            <person name="Ay H."/>
            <person name="Saygin H."/>
        </authorList>
    </citation>
    <scope>NUCLEOTIDE SEQUENCE [LARGE SCALE GENOMIC DNA]</scope>
    <source>
        <strain evidence="11 12">5K138</strain>
    </source>
</reference>
<evidence type="ECO:0000256" key="3">
    <source>
        <dbReference type="ARBA" id="ARBA00022448"/>
    </source>
</evidence>
<feature type="transmembrane region" description="Helical" evidence="9">
    <location>
        <begin position="192"/>
        <end position="208"/>
    </location>
</feature>
<dbReference type="EMBL" id="SMKZ01000024">
    <property type="protein sequence ID" value="TDE08456.1"/>
    <property type="molecule type" value="Genomic_DNA"/>
</dbReference>
<dbReference type="NCBIfam" id="TIGR01726">
    <property type="entry name" value="HEQRo_perm_3TM"/>
    <property type="match status" value="1"/>
</dbReference>
<dbReference type="GO" id="GO:0043190">
    <property type="term" value="C:ATP-binding cassette (ABC) transporter complex"/>
    <property type="evidence" value="ECO:0007669"/>
    <property type="project" value="InterPro"/>
</dbReference>
<keyword evidence="3 9" id="KW-0813">Transport</keyword>
<evidence type="ECO:0000259" key="10">
    <source>
        <dbReference type="PROSITE" id="PS50928"/>
    </source>
</evidence>
<dbReference type="InterPro" id="IPR035906">
    <property type="entry name" value="MetI-like_sf"/>
</dbReference>
<dbReference type="Gene3D" id="1.10.3720.10">
    <property type="entry name" value="MetI-like"/>
    <property type="match status" value="1"/>
</dbReference>
<dbReference type="OrthoDB" id="92598at2"/>
<dbReference type="Pfam" id="PF00528">
    <property type="entry name" value="BPD_transp_1"/>
    <property type="match status" value="1"/>
</dbReference>
<dbReference type="AlphaFoldDB" id="A0A4R5D559"/>
<evidence type="ECO:0000256" key="2">
    <source>
        <dbReference type="ARBA" id="ARBA00010072"/>
    </source>
</evidence>
<dbReference type="GO" id="GO:0006865">
    <property type="term" value="P:amino acid transport"/>
    <property type="evidence" value="ECO:0007669"/>
    <property type="project" value="UniProtKB-KW"/>
</dbReference>
<dbReference type="GO" id="GO:0022857">
    <property type="term" value="F:transmembrane transporter activity"/>
    <property type="evidence" value="ECO:0007669"/>
    <property type="project" value="InterPro"/>
</dbReference>
<keyword evidence="12" id="KW-1185">Reference proteome</keyword>
<protein>
    <submittedName>
        <fullName evidence="11">Amino acid ABC transporter permease</fullName>
    </submittedName>
</protein>
<dbReference type="PANTHER" id="PTHR30614">
    <property type="entry name" value="MEMBRANE COMPONENT OF AMINO ACID ABC TRANSPORTER"/>
    <property type="match status" value="1"/>
</dbReference>
<evidence type="ECO:0000313" key="12">
    <source>
        <dbReference type="Proteomes" id="UP000294739"/>
    </source>
</evidence>
<comment type="similarity">
    <text evidence="2">Belongs to the binding-protein-dependent transport system permease family. HisMQ subfamily.</text>
</comment>
<dbReference type="InterPro" id="IPR000515">
    <property type="entry name" value="MetI-like"/>
</dbReference>
<dbReference type="InterPro" id="IPR043429">
    <property type="entry name" value="ArtM/GltK/GlnP/TcyL/YhdX-like"/>
</dbReference>
<evidence type="ECO:0000256" key="1">
    <source>
        <dbReference type="ARBA" id="ARBA00004651"/>
    </source>
</evidence>
<evidence type="ECO:0000313" key="11">
    <source>
        <dbReference type="EMBL" id="TDE08456.1"/>
    </source>
</evidence>
<name>A0A4R5D559_9ACTN</name>
<comment type="subcellular location">
    <subcellularLocation>
        <location evidence="1 9">Cell membrane</location>
        <topology evidence="1 9">Multi-pass membrane protein</topology>
    </subcellularLocation>
</comment>
<sequence length="251" mass="27273">MTLEGLGLSVPWFDYLPDLWAGLLTTLKFTISGFVGSIVLGLVVALMRVSRVALIRAVASIYTEIFKNLPLITEIYIIYFGLASIGIRFGIFAAATLSFALFYGAYVSEVFRGGLQGVPPGQREASLALGMTPRSVTRHIIVPQALRLALPGAGTMMVDLLKGTALLVTIGGAELMTQGAIITSTTFRALEVYLVIGLIYFSLCYPLSRGVVRLERRLDSGAPLTPSRRRHLKLVDEAMRRRVPRTGDVPA</sequence>
<dbReference type="InParanoid" id="A0A4R5D559"/>